<keyword evidence="2" id="KW-0472">Membrane</keyword>
<feature type="transmembrane region" description="Helical" evidence="2">
    <location>
        <begin position="30"/>
        <end position="52"/>
    </location>
</feature>
<reference evidence="4" key="1">
    <citation type="journal article" date="2019" name="Int. J. Syst. Evol. Microbiol.">
        <title>The Global Catalogue of Microorganisms (GCM) 10K type strain sequencing project: providing services to taxonomists for standard genome sequencing and annotation.</title>
        <authorList>
            <consortium name="The Broad Institute Genomics Platform"/>
            <consortium name="The Broad Institute Genome Sequencing Center for Infectious Disease"/>
            <person name="Wu L."/>
            <person name="Ma J."/>
        </authorList>
    </citation>
    <scope>NUCLEOTIDE SEQUENCE [LARGE SCALE GENOMIC DNA]</scope>
    <source>
        <strain evidence="4">JCM 14046</strain>
    </source>
</reference>
<evidence type="ECO:0000313" key="3">
    <source>
        <dbReference type="EMBL" id="GAA1907648.1"/>
    </source>
</evidence>
<evidence type="ECO:0000256" key="1">
    <source>
        <dbReference type="SAM" id="MobiDB-lite"/>
    </source>
</evidence>
<sequence>MRARSAPLMRTSPDAFVVRRLSDRRRRRHWLGGGGAAVLGLLAVVAIAAPLARLSGGDQRGVDPAGGRAISSTALSYSLPEGWKTYESRTPLRACVGPEGEPAGSCPVVIVRTADPTVPGDPLAGALEVLDDCERGDYRELKIILESVGRPSRSTLSARCTLDDPLVTVLSLDSGTVWVRTSDPALAPRLADLVASFEVPDDWAKGDSLDDSDGAPQPSAQPTVRSD</sequence>
<keyword evidence="4" id="KW-1185">Reference proteome</keyword>
<organism evidence="3 4">
    <name type="scientific">Nocardioides lentus</name>
    <dbReference type="NCBI Taxonomy" id="338077"/>
    <lineage>
        <taxon>Bacteria</taxon>
        <taxon>Bacillati</taxon>
        <taxon>Actinomycetota</taxon>
        <taxon>Actinomycetes</taxon>
        <taxon>Propionibacteriales</taxon>
        <taxon>Nocardioidaceae</taxon>
        <taxon>Nocardioides</taxon>
    </lineage>
</organism>
<keyword evidence="2" id="KW-1133">Transmembrane helix</keyword>
<accession>A0ABP5AAR0</accession>
<feature type="region of interest" description="Disordered" evidence="1">
    <location>
        <begin position="202"/>
        <end position="227"/>
    </location>
</feature>
<gene>
    <name evidence="3" type="ORF">GCM10009737_05650</name>
</gene>
<proteinExistence type="predicted"/>
<evidence type="ECO:0000313" key="4">
    <source>
        <dbReference type="Proteomes" id="UP001501612"/>
    </source>
</evidence>
<dbReference type="EMBL" id="BAAAMY010000001">
    <property type="protein sequence ID" value="GAA1907648.1"/>
    <property type="molecule type" value="Genomic_DNA"/>
</dbReference>
<protein>
    <submittedName>
        <fullName evidence="3">Uncharacterized protein</fullName>
    </submittedName>
</protein>
<comment type="caution">
    <text evidence="3">The sequence shown here is derived from an EMBL/GenBank/DDBJ whole genome shotgun (WGS) entry which is preliminary data.</text>
</comment>
<name>A0ABP5AAR0_9ACTN</name>
<keyword evidence="2" id="KW-0812">Transmembrane</keyword>
<feature type="compositionally biased region" description="Polar residues" evidence="1">
    <location>
        <begin position="218"/>
        <end position="227"/>
    </location>
</feature>
<dbReference type="Proteomes" id="UP001501612">
    <property type="component" value="Unassembled WGS sequence"/>
</dbReference>
<evidence type="ECO:0000256" key="2">
    <source>
        <dbReference type="SAM" id="Phobius"/>
    </source>
</evidence>